<reference evidence="2 4" key="3">
    <citation type="submission" date="2016-10" db="EMBL/GenBank/DDBJ databases">
        <authorList>
            <person name="de Groot N.N."/>
        </authorList>
    </citation>
    <scope>NUCLEOTIDE SEQUENCE [LARGE SCALE GENOMIC DNA]</scope>
    <source>
        <strain evidence="2 4">CGMCC 1.6117</strain>
    </source>
</reference>
<dbReference type="Pfam" id="PF04267">
    <property type="entry name" value="SoxD"/>
    <property type="match status" value="1"/>
</dbReference>
<dbReference type="InterPro" id="IPR006279">
    <property type="entry name" value="SoxD"/>
</dbReference>
<name>A0A099EXC5_9RHOB</name>
<evidence type="ECO:0000313" key="2">
    <source>
        <dbReference type="EMBL" id="SFA60527.1"/>
    </source>
</evidence>
<reference evidence="1 3" key="2">
    <citation type="submission" date="2014-10" db="EMBL/GenBank/DDBJ databases">
        <title>Paracoccus sanguinis sp. nov., isolated from clinical specimens of New York State patients.</title>
        <authorList>
            <person name="Mingle L.A."/>
            <person name="Cole J.A."/>
            <person name="Lapierre P."/>
            <person name="Musser K.A."/>
        </authorList>
    </citation>
    <scope>NUCLEOTIDE SEQUENCE [LARGE SCALE GENOMIC DNA]</scope>
    <source>
        <strain evidence="1 3">JCM 14014</strain>
    </source>
</reference>
<evidence type="ECO:0000313" key="3">
    <source>
        <dbReference type="Proteomes" id="UP000029846"/>
    </source>
</evidence>
<accession>A0A099EXC5</accession>
<dbReference type="OrthoDB" id="7159274at2"/>
<dbReference type="GO" id="GO:0046653">
    <property type="term" value="P:tetrahydrofolate metabolic process"/>
    <property type="evidence" value="ECO:0007669"/>
    <property type="project" value="InterPro"/>
</dbReference>
<proteinExistence type="predicted"/>
<reference evidence="1 3" key="1">
    <citation type="submission" date="2014-09" db="EMBL/GenBank/DDBJ databases">
        <authorList>
            <person name="McGinnis J.M."/>
            <person name="Wolfgang W.J."/>
        </authorList>
    </citation>
    <scope>NUCLEOTIDE SEQUENCE [LARGE SCALE GENOMIC DNA]</scope>
    <source>
        <strain evidence="1 3">JCM 14014</strain>
    </source>
</reference>
<dbReference type="GO" id="GO:0008115">
    <property type="term" value="F:sarcosine oxidase activity"/>
    <property type="evidence" value="ECO:0007669"/>
    <property type="project" value="InterPro"/>
</dbReference>
<keyword evidence="3" id="KW-1185">Reference proteome</keyword>
<evidence type="ECO:0000313" key="1">
    <source>
        <dbReference type="EMBL" id="KGJ02646.1"/>
    </source>
</evidence>
<dbReference type="EMBL" id="JRKN01000034">
    <property type="protein sequence ID" value="KGJ02646.1"/>
    <property type="molecule type" value="Genomic_DNA"/>
</dbReference>
<dbReference type="Proteomes" id="UP000182312">
    <property type="component" value="Unassembled WGS sequence"/>
</dbReference>
<dbReference type="STRING" id="376733.SAMN04487972_1295"/>
<protein>
    <submittedName>
        <fullName evidence="2">Sarcosine oxidase subunit delta</fullName>
    </submittedName>
</protein>
<dbReference type="Gene3D" id="3.30.2270.10">
    <property type="entry name" value="Folate-binding superfamily"/>
    <property type="match status" value="1"/>
</dbReference>
<evidence type="ECO:0000313" key="4">
    <source>
        <dbReference type="Proteomes" id="UP000182312"/>
    </source>
</evidence>
<gene>
    <name evidence="1" type="ORF">IT41_16930</name>
    <name evidence="2" type="ORF">SAMN04487972_1295</name>
</gene>
<organism evidence="1 3">
    <name type="scientific">Paracoccus halophilus</name>
    <dbReference type="NCBI Taxonomy" id="376733"/>
    <lineage>
        <taxon>Bacteria</taxon>
        <taxon>Pseudomonadati</taxon>
        <taxon>Pseudomonadota</taxon>
        <taxon>Alphaproteobacteria</taxon>
        <taxon>Rhodobacterales</taxon>
        <taxon>Paracoccaceae</taxon>
        <taxon>Paracoccus</taxon>
    </lineage>
</organism>
<dbReference type="EMBL" id="FOJO01000029">
    <property type="protein sequence ID" value="SFA60527.1"/>
    <property type="molecule type" value="Genomic_DNA"/>
</dbReference>
<dbReference type="eggNOG" id="COG4311">
    <property type="taxonomic scope" value="Bacteria"/>
</dbReference>
<dbReference type="AlphaFoldDB" id="A0A099EXC5"/>
<dbReference type="Proteomes" id="UP000029846">
    <property type="component" value="Unassembled WGS sequence"/>
</dbReference>
<dbReference type="InterPro" id="IPR038561">
    <property type="entry name" value="SoxD_sf"/>
</dbReference>
<dbReference type="RefSeq" id="WP_036743422.1">
    <property type="nucleotide sequence ID" value="NZ_FOJO01000029.1"/>
</dbReference>
<sequence length="89" mass="10074">MKIMTCPVNGPRNISEFQWLGPVHDTAEATDADLLNRLFFAPNPMGVLREWWRHTPSNTVFIAERDLTTDEILRSYLKGSDADRTASPA</sequence>